<keyword evidence="3" id="KW-1185">Reference proteome</keyword>
<gene>
    <name evidence="2" type="ORF">Malapachy_3743</name>
</gene>
<dbReference type="VEuPathDB" id="FungiDB:Malapachy_3743"/>
<accession>A0A0M9VPF8</accession>
<evidence type="ECO:0000313" key="2">
    <source>
        <dbReference type="EMBL" id="KOS14363.1"/>
    </source>
</evidence>
<proteinExistence type="predicted"/>
<comment type="caution">
    <text evidence="2">The sequence shown here is derived from an EMBL/GenBank/DDBJ whole genome shotgun (WGS) entry which is preliminary data.</text>
</comment>
<reference evidence="2 3" key="1">
    <citation type="submission" date="2015-07" db="EMBL/GenBank/DDBJ databases">
        <title>Draft Genome Sequence of Malassezia furfur CBS1878 and Malassezia pachydermatis CBS1879.</title>
        <authorList>
            <person name="Triana S."/>
            <person name="Ohm R."/>
            <person name="Gonzalez A."/>
            <person name="DeCock H."/>
            <person name="Restrepo S."/>
            <person name="Celis A."/>
        </authorList>
    </citation>
    <scope>NUCLEOTIDE SEQUENCE [LARGE SCALE GENOMIC DNA]</scope>
    <source>
        <strain evidence="2 3">CBS 1879</strain>
    </source>
</reference>
<sequence length="418" mass="46300">MSGTARSTTVWDVAALRVSSLNGTDPTPSYARVSSLKDTFGTRAMPINLGTPEDLGLPTSLAAEMGPNVPAPSSQITQRNRRDALDNADTALVLRQDTLAPITHDLEGLSYATIQLRRQRRVVGGTIERQSPYWIPSQALERQDPLIPSIRTDGPSRARIPLYGAEMERSMAKLLRGTLKVRPNRPPASNDDEEELAEDSLATPEARQATLRRLAMQVLPVSAQWTEESERDYIAGEYGWIYAPERDSRLPASSFLQALHYYAAQLYQAHSLLSPALPEACPSDQSPEACIALRDAVYVPDVSMTADSELFAYWARHSMGWSRSMALHFDASALVALGTLVQRHIAAVPSSPITSTRPPQKRSLYAAWAKERRRPPKRRRREADVDAYCAQFKEAASGEARPAPPTASVSWVNRHWYL</sequence>
<dbReference type="Proteomes" id="UP000037751">
    <property type="component" value="Unassembled WGS sequence"/>
</dbReference>
<dbReference type="AlphaFoldDB" id="A0A0M9VPF8"/>
<organism evidence="2 3">
    <name type="scientific">Malassezia pachydermatis</name>
    <dbReference type="NCBI Taxonomy" id="77020"/>
    <lineage>
        <taxon>Eukaryota</taxon>
        <taxon>Fungi</taxon>
        <taxon>Dikarya</taxon>
        <taxon>Basidiomycota</taxon>
        <taxon>Ustilaginomycotina</taxon>
        <taxon>Malasseziomycetes</taxon>
        <taxon>Malasseziales</taxon>
        <taxon>Malasseziaceae</taxon>
        <taxon>Malassezia</taxon>
    </lineage>
</organism>
<evidence type="ECO:0000313" key="3">
    <source>
        <dbReference type="Proteomes" id="UP000037751"/>
    </source>
</evidence>
<feature type="region of interest" description="Disordered" evidence="1">
    <location>
        <begin position="180"/>
        <end position="201"/>
    </location>
</feature>
<dbReference type="RefSeq" id="XP_017991995.1">
    <property type="nucleotide sequence ID" value="XM_018138202.1"/>
</dbReference>
<dbReference type="GeneID" id="28730078"/>
<protein>
    <submittedName>
        <fullName evidence="2">Uncharacterized protein</fullName>
    </submittedName>
</protein>
<dbReference type="OrthoDB" id="3335672at2759"/>
<evidence type="ECO:0000256" key="1">
    <source>
        <dbReference type="SAM" id="MobiDB-lite"/>
    </source>
</evidence>
<dbReference type="EMBL" id="LGAV01000004">
    <property type="protein sequence ID" value="KOS14363.1"/>
    <property type="molecule type" value="Genomic_DNA"/>
</dbReference>
<name>A0A0M9VPF8_9BASI</name>